<dbReference type="EMBL" id="BGZI01000034">
    <property type="protein sequence ID" value="GBO90164.1"/>
    <property type="molecule type" value="Genomic_DNA"/>
</dbReference>
<evidence type="ECO:0000259" key="6">
    <source>
        <dbReference type="Pfam" id="PF01266"/>
    </source>
</evidence>
<evidence type="ECO:0000256" key="4">
    <source>
        <dbReference type="ARBA" id="ARBA00022827"/>
    </source>
</evidence>
<evidence type="ECO:0000256" key="5">
    <source>
        <dbReference type="ARBA" id="ARBA00023002"/>
    </source>
</evidence>
<name>A0A5M3Q5A5_9GAMM</name>
<dbReference type="AlphaFoldDB" id="A0A5M3Q5A5"/>
<dbReference type="PANTHER" id="PTHR11985:SF15">
    <property type="entry name" value="GLYCEROL-3-PHOSPHATE DEHYDROGENASE, MITOCHONDRIAL"/>
    <property type="match status" value="1"/>
</dbReference>
<dbReference type="InterPro" id="IPR038299">
    <property type="entry name" value="DAO_C_sf"/>
</dbReference>
<reference evidence="8 9" key="1">
    <citation type="journal article" date="2019" name="J. Gen. Appl. Microbiol.">
        <title>Aerobic degradation of cis-dichloroethene by the marine bacterium Marinobacter salsuginis strain 5N-3.</title>
        <authorList>
            <person name="Inoue Y."/>
            <person name="Fukunaga Y."/>
            <person name="Katsumata H."/>
            <person name="Ohji S."/>
            <person name="Hosoyama A."/>
            <person name="Mori K."/>
            <person name="Ando K."/>
        </authorList>
    </citation>
    <scope>NUCLEOTIDE SEQUENCE [LARGE SCALE GENOMIC DNA]</scope>
    <source>
        <strain evidence="8 9">NBRC 109114</strain>
    </source>
</reference>
<organism evidence="8 9">
    <name type="scientific">Marinobacter salsuginis</name>
    <dbReference type="NCBI Taxonomy" id="418719"/>
    <lineage>
        <taxon>Bacteria</taxon>
        <taxon>Pseudomonadati</taxon>
        <taxon>Pseudomonadota</taxon>
        <taxon>Gammaproteobacteria</taxon>
        <taxon>Pseudomonadales</taxon>
        <taxon>Marinobacteraceae</taxon>
        <taxon>Marinobacter</taxon>
    </lineage>
</organism>
<dbReference type="GO" id="GO:0046168">
    <property type="term" value="P:glycerol-3-phosphate catabolic process"/>
    <property type="evidence" value="ECO:0007669"/>
    <property type="project" value="TreeGrafter"/>
</dbReference>
<comment type="cofactor">
    <cofactor evidence="1">
        <name>FAD</name>
        <dbReference type="ChEBI" id="CHEBI:57692"/>
    </cofactor>
</comment>
<dbReference type="InterPro" id="IPR031656">
    <property type="entry name" value="DAO_C"/>
</dbReference>
<keyword evidence="5" id="KW-0560">Oxidoreductase</keyword>
<feature type="domain" description="Alpha-glycerophosphate oxidase C-terminal" evidence="7">
    <location>
        <begin position="416"/>
        <end position="539"/>
    </location>
</feature>
<keyword evidence="3" id="KW-0285">Flavoprotein</keyword>
<evidence type="ECO:0000256" key="2">
    <source>
        <dbReference type="ARBA" id="ARBA00007330"/>
    </source>
</evidence>
<comment type="similarity">
    <text evidence="2">Belongs to the FAD-dependent glycerol-3-phosphate dehydrogenase family.</text>
</comment>
<comment type="caution">
    <text evidence="8">The sequence shown here is derived from an EMBL/GenBank/DDBJ whole genome shotgun (WGS) entry which is preliminary data.</text>
</comment>
<evidence type="ECO:0000256" key="1">
    <source>
        <dbReference type="ARBA" id="ARBA00001974"/>
    </source>
</evidence>
<dbReference type="GO" id="GO:0004368">
    <property type="term" value="F:glycerol-3-phosphate dehydrogenase (quinone) activity"/>
    <property type="evidence" value="ECO:0007669"/>
    <property type="project" value="InterPro"/>
</dbReference>
<keyword evidence="4" id="KW-0274">FAD</keyword>
<dbReference type="Pfam" id="PF16901">
    <property type="entry name" value="DAO_C"/>
    <property type="match status" value="1"/>
</dbReference>
<dbReference type="SUPFAM" id="SSF51905">
    <property type="entry name" value="FAD/NAD(P)-binding domain"/>
    <property type="match status" value="1"/>
</dbReference>
<dbReference type="RefSeq" id="WP_153637456.1">
    <property type="nucleotide sequence ID" value="NZ_BGZI01000034.1"/>
</dbReference>
<evidence type="ECO:0000313" key="8">
    <source>
        <dbReference type="EMBL" id="GBO90164.1"/>
    </source>
</evidence>
<gene>
    <name evidence="8" type="primary">glpA</name>
    <name evidence="8" type="ORF">MSSD14B_38320</name>
</gene>
<dbReference type="Gene3D" id="3.30.9.10">
    <property type="entry name" value="D-Amino Acid Oxidase, subunit A, domain 2"/>
    <property type="match status" value="1"/>
</dbReference>
<protein>
    <submittedName>
        <fullName evidence="8">Glycerol-3-phosphate dehydrogenase</fullName>
    </submittedName>
</protein>
<dbReference type="Gene3D" id="1.10.8.870">
    <property type="entry name" value="Alpha-glycerophosphate oxidase, cap domain"/>
    <property type="match status" value="1"/>
</dbReference>
<evidence type="ECO:0000259" key="7">
    <source>
        <dbReference type="Pfam" id="PF16901"/>
    </source>
</evidence>
<evidence type="ECO:0000313" key="9">
    <source>
        <dbReference type="Proteomes" id="UP000387223"/>
    </source>
</evidence>
<dbReference type="PANTHER" id="PTHR11985">
    <property type="entry name" value="GLYCEROL-3-PHOSPHATE DEHYDROGENASE"/>
    <property type="match status" value="1"/>
</dbReference>
<dbReference type="Pfam" id="PF01266">
    <property type="entry name" value="DAO"/>
    <property type="match status" value="1"/>
</dbReference>
<accession>A0A5M3Q5A5</accession>
<feature type="domain" description="FAD dependent oxidoreductase" evidence="6">
    <location>
        <begin position="14"/>
        <end position="355"/>
    </location>
</feature>
<sequence length="560" mass="62841">MKRDVNALERAKFDLVIIGGGINGIACARDAALRGLRTAVIECADFGGQTSSNSAKIAHCGMRYLQHLDIKRMRESIRERTALHQLAPHLVESQPFLMPLYGHGLKGKETLSIYLKLYDWLSPERKRFEDDYRRVPDSGIFSKEKVTELVPGIDAKKLTGGAYWFEGQMQNTERLSLSLLKSAAENGAHFANYTQVLRISNQGNKIDGVTVKDLFTEEEIFVSARYVLNAAGPWANKIFDLCDLDFKDHGIYASKAFSLLTRPVIGNYALTFPIRAMYEDKKAVVNKKSSLQFAIPWRSKTMFASLHLPCDEYPEKVTITESEINTYIERINEGFPGQNLERKDVHHVLWGIIPAEEKGSAAPLKQYKIIDHEKEEGISGIGTVVGVKYTTSRDVAEKAIDMVIKQLGEMASLKQCQTKKTPVWGGDIAFYDQFMAEVFTKYSGRLPENILKNLIKTYGNKIHEIMDLVDTSPMLAEPLPNSMVIGAQIIYAIRHEMAQMLSDVVLRRTDLGSEQYPGTDSLKACASIMADELGWDQNRVQTEIEAVKNAYIVLPTVEEA</sequence>
<evidence type="ECO:0000256" key="3">
    <source>
        <dbReference type="ARBA" id="ARBA00022630"/>
    </source>
</evidence>
<dbReference type="Gene3D" id="3.50.50.60">
    <property type="entry name" value="FAD/NAD(P)-binding domain"/>
    <property type="match status" value="1"/>
</dbReference>
<dbReference type="PRINTS" id="PR01001">
    <property type="entry name" value="FADG3PDH"/>
</dbReference>
<dbReference type="Proteomes" id="UP000387223">
    <property type="component" value="Unassembled WGS sequence"/>
</dbReference>
<dbReference type="InterPro" id="IPR036188">
    <property type="entry name" value="FAD/NAD-bd_sf"/>
</dbReference>
<dbReference type="InterPro" id="IPR000447">
    <property type="entry name" value="G3P_DH_FAD-dep"/>
</dbReference>
<proteinExistence type="inferred from homology"/>
<dbReference type="InterPro" id="IPR006076">
    <property type="entry name" value="FAD-dep_OxRdtase"/>
</dbReference>